<name>A0A1I7ZFB3_9BILA</name>
<feature type="domain" description="Transferrin receptor-like dimerisation" evidence="1">
    <location>
        <begin position="31"/>
        <end position="139"/>
    </location>
</feature>
<dbReference type="SUPFAM" id="SSF47672">
    <property type="entry name" value="Transferrin receptor-like dimerisation domain"/>
    <property type="match status" value="1"/>
</dbReference>
<keyword evidence="2" id="KW-1185">Reference proteome</keyword>
<sequence>MLTDYVRLMDGNLRKNGITTALGPEFYVKAMQHLSVALEEFGNAADRLQHYVGAIHSGEKGVTIRQLEQLNSRIQLLERAFISEQGIYPERSFYRHVVFAASEMNDYGGVTFALIMDPVQKWLQATSESERQHWLETVKLGFTRLQYAIESATLTIKFEYGY</sequence>
<dbReference type="InterPro" id="IPR007365">
    <property type="entry name" value="TFR-like_dimer_dom"/>
</dbReference>
<dbReference type="Gene3D" id="1.20.930.40">
    <property type="entry name" value="Transferrin receptor-like, dimerisation domain"/>
    <property type="match status" value="1"/>
</dbReference>
<dbReference type="WBParaSite" id="L893_g25867.t1">
    <property type="protein sequence ID" value="L893_g25867.t1"/>
    <property type="gene ID" value="L893_g25867"/>
</dbReference>
<dbReference type="InterPro" id="IPR036757">
    <property type="entry name" value="TFR-like_dimer_dom_sf"/>
</dbReference>
<dbReference type="AlphaFoldDB" id="A0A1I7ZFB3"/>
<dbReference type="Pfam" id="PF04253">
    <property type="entry name" value="TFR_dimer"/>
    <property type="match status" value="1"/>
</dbReference>
<dbReference type="GO" id="GO:0004180">
    <property type="term" value="F:carboxypeptidase activity"/>
    <property type="evidence" value="ECO:0007669"/>
    <property type="project" value="TreeGrafter"/>
</dbReference>
<dbReference type="Proteomes" id="UP000095287">
    <property type="component" value="Unplaced"/>
</dbReference>
<proteinExistence type="predicted"/>
<dbReference type="PANTHER" id="PTHR10404:SF46">
    <property type="entry name" value="VACUOLAR PROTEIN SORTING-ASSOCIATED PROTEIN 70"/>
    <property type="match status" value="1"/>
</dbReference>
<reference evidence="3" key="1">
    <citation type="submission" date="2016-11" db="UniProtKB">
        <authorList>
            <consortium name="WormBaseParasite"/>
        </authorList>
    </citation>
    <scope>IDENTIFICATION</scope>
</reference>
<evidence type="ECO:0000259" key="1">
    <source>
        <dbReference type="Pfam" id="PF04253"/>
    </source>
</evidence>
<dbReference type="InterPro" id="IPR039373">
    <property type="entry name" value="Peptidase_M28B"/>
</dbReference>
<organism evidence="2 3">
    <name type="scientific">Steinernema glaseri</name>
    <dbReference type="NCBI Taxonomy" id="37863"/>
    <lineage>
        <taxon>Eukaryota</taxon>
        <taxon>Metazoa</taxon>
        <taxon>Ecdysozoa</taxon>
        <taxon>Nematoda</taxon>
        <taxon>Chromadorea</taxon>
        <taxon>Rhabditida</taxon>
        <taxon>Tylenchina</taxon>
        <taxon>Panagrolaimomorpha</taxon>
        <taxon>Strongyloidoidea</taxon>
        <taxon>Steinernematidae</taxon>
        <taxon>Steinernema</taxon>
    </lineage>
</organism>
<dbReference type="PANTHER" id="PTHR10404">
    <property type="entry name" value="N-ACETYLATED-ALPHA-LINKED ACIDIC DIPEPTIDASE"/>
    <property type="match status" value="1"/>
</dbReference>
<evidence type="ECO:0000313" key="3">
    <source>
        <dbReference type="WBParaSite" id="L893_g25867.t1"/>
    </source>
</evidence>
<protein>
    <submittedName>
        <fullName evidence="3">TFR_dimer domain-containing protein</fullName>
    </submittedName>
</protein>
<accession>A0A1I7ZFB3</accession>
<evidence type="ECO:0000313" key="2">
    <source>
        <dbReference type="Proteomes" id="UP000095287"/>
    </source>
</evidence>